<protein>
    <submittedName>
        <fullName evidence="1">Uncharacterized protein</fullName>
    </submittedName>
</protein>
<dbReference type="Proteomes" id="UP000565711">
    <property type="component" value="Unassembled WGS sequence"/>
</dbReference>
<dbReference type="EMBL" id="JAAXOP010000002">
    <property type="protein sequence ID" value="NKY49433.1"/>
    <property type="molecule type" value="Genomic_DNA"/>
</dbReference>
<proteinExistence type="predicted"/>
<name>A0A846XQU1_9NOCA</name>
<evidence type="ECO:0000313" key="2">
    <source>
        <dbReference type="Proteomes" id="UP000565711"/>
    </source>
</evidence>
<sequence>MTATTAAAAADFLIDLSGRLMSATSDPPIRTVMNIACGGRLDSHAPDGRPASGLTLSGLPFETSVSGGRGRYSPAVRYVTESATQLPLFAERVTTQLTAISDLLTWLPNAGRTTADLVHSFVTALYPDPTQVPARQRSALWTGVVHHPEAPQHAARLKVYGGPSVVPGALQRLRNRWPDFADLTTVPEDDRFFRYAGAAIEADALGQVSHKTYLAARYRDKAVPMKLVRHFGDPAWEILSELIRAGVDATALHEYSFFACCTGSSDSPSFALSMMPRRADQDLTGLARELAGRHHGSTYAVDALRQAARAHGARWRYSGIGLGFSADYGIDKLNVYGTPTWDTAADAPTTRSGTAP</sequence>
<gene>
    <name evidence="1" type="ORF">HGA08_04290</name>
</gene>
<evidence type="ECO:0000313" key="1">
    <source>
        <dbReference type="EMBL" id="NKY49433.1"/>
    </source>
</evidence>
<dbReference type="RefSeq" id="WP_067868256.1">
    <property type="nucleotide sequence ID" value="NZ_JAAXOP010000002.1"/>
</dbReference>
<reference evidence="1 2" key="1">
    <citation type="submission" date="2020-04" db="EMBL/GenBank/DDBJ databases">
        <title>MicrobeNet Type strains.</title>
        <authorList>
            <person name="Nicholson A.C."/>
        </authorList>
    </citation>
    <scope>NUCLEOTIDE SEQUENCE [LARGE SCALE GENOMIC DNA]</scope>
    <source>
        <strain evidence="1 2">JCM 12354</strain>
    </source>
</reference>
<accession>A0A846XQU1</accession>
<dbReference type="AlphaFoldDB" id="A0A846XQU1"/>
<organism evidence="1 2">
    <name type="scientific">Nocardia vermiculata</name>
    <dbReference type="NCBI Taxonomy" id="257274"/>
    <lineage>
        <taxon>Bacteria</taxon>
        <taxon>Bacillati</taxon>
        <taxon>Actinomycetota</taxon>
        <taxon>Actinomycetes</taxon>
        <taxon>Mycobacteriales</taxon>
        <taxon>Nocardiaceae</taxon>
        <taxon>Nocardia</taxon>
    </lineage>
</organism>
<keyword evidence="2" id="KW-1185">Reference proteome</keyword>
<comment type="caution">
    <text evidence="1">The sequence shown here is derived from an EMBL/GenBank/DDBJ whole genome shotgun (WGS) entry which is preliminary data.</text>
</comment>